<gene>
    <name evidence="1" type="ORF">H9654_01615</name>
</gene>
<reference evidence="1 2" key="1">
    <citation type="submission" date="2020-08" db="EMBL/GenBank/DDBJ databases">
        <title>A Genomic Blueprint of the Chicken Gut Microbiome.</title>
        <authorList>
            <person name="Gilroy R."/>
            <person name="Ravi A."/>
            <person name="Getino M."/>
            <person name="Pursley I."/>
            <person name="Horton D.L."/>
            <person name="Alikhan N.-F."/>
            <person name="Baker D."/>
            <person name="Gharbi K."/>
            <person name="Hall N."/>
            <person name="Watson M."/>
            <person name="Adriaenssens E.M."/>
            <person name="Foster-Nyarko E."/>
            <person name="Jarju S."/>
            <person name="Secka A."/>
            <person name="Antonio M."/>
            <person name="Oren A."/>
            <person name="Chaudhuri R."/>
            <person name="La Ragione R.M."/>
            <person name="Hildebrand F."/>
            <person name="Pallen M.J."/>
        </authorList>
    </citation>
    <scope>NUCLEOTIDE SEQUENCE [LARGE SCALE GENOMIC DNA]</scope>
    <source>
        <strain evidence="1 2">Sa5BUN4</strain>
    </source>
</reference>
<name>A0A8X8FJD5_9GAMM</name>
<dbReference type="RefSeq" id="WP_101100656.1">
    <property type="nucleotide sequence ID" value="NZ_JACHQY010000002.1"/>
</dbReference>
<dbReference type="AlphaFoldDB" id="A0A8X8FJD5"/>
<dbReference type="Proteomes" id="UP000636938">
    <property type="component" value="Unassembled WGS sequence"/>
</dbReference>
<keyword evidence="2" id="KW-1185">Reference proteome</keyword>
<accession>A0A8X8FJD5</accession>
<dbReference type="EMBL" id="JACSQS010000001">
    <property type="protein sequence ID" value="MBD7952888.1"/>
    <property type="molecule type" value="Genomic_DNA"/>
</dbReference>
<evidence type="ECO:0000313" key="1">
    <source>
        <dbReference type="EMBL" id="MBD7952888.1"/>
    </source>
</evidence>
<dbReference type="InterPro" id="IPR021327">
    <property type="entry name" value="DUF2934"/>
</dbReference>
<dbReference type="Pfam" id="PF11154">
    <property type="entry name" value="DUF2934"/>
    <property type="match status" value="1"/>
</dbReference>
<evidence type="ECO:0000313" key="2">
    <source>
        <dbReference type="Proteomes" id="UP000636938"/>
    </source>
</evidence>
<organism evidence="1 2">
    <name type="scientific">Stenotrophomonas lacuserhaii</name>
    <dbReference type="NCBI Taxonomy" id="2760084"/>
    <lineage>
        <taxon>Bacteria</taxon>
        <taxon>Pseudomonadati</taxon>
        <taxon>Pseudomonadota</taxon>
        <taxon>Gammaproteobacteria</taxon>
        <taxon>Lysobacterales</taxon>
        <taxon>Lysobacteraceae</taxon>
        <taxon>Stenotrophomonas</taxon>
    </lineage>
</organism>
<comment type="caution">
    <text evidence="1">The sequence shown here is derived from an EMBL/GenBank/DDBJ whole genome shotgun (WGS) entry which is preliminary data.</text>
</comment>
<proteinExistence type="predicted"/>
<sequence>MDAEERKRRTAALAHQIWEAEGRPDGQQVRHWQMAERLVLADIEAAHGKQPEEAAVGAP</sequence>
<protein>
    <submittedName>
        <fullName evidence="1">DUF2934 domain-containing protein</fullName>
    </submittedName>
</protein>